<organism evidence="1 2">
    <name type="scientific">Mya arenaria</name>
    <name type="common">Soft-shell clam</name>
    <dbReference type="NCBI Taxonomy" id="6604"/>
    <lineage>
        <taxon>Eukaryota</taxon>
        <taxon>Metazoa</taxon>
        <taxon>Spiralia</taxon>
        <taxon>Lophotrochozoa</taxon>
        <taxon>Mollusca</taxon>
        <taxon>Bivalvia</taxon>
        <taxon>Autobranchia</taxon>
        <taxon>Heteroconchia</taxon>
        <taxon>Euheterodonta</taxon>
        <taxon>Imparidentia</taxon>
        <taxon>Neoheterodontei</taxon>
        <taxon>Myida</taxon>
        <taxon>Myoidea</taxon>
        <taxon>Myidae</taxon>
        <taxon>Mya</taxon>
    </lineage>
</organism>
<proteinExistence type="predicted"/>
<evidence type="ECO:0000313" key="1">
    <source>
        <dbReference type="EMBL" id="WAR18531.1"/>
    </source>
</evidence>
<dbReference type="InterPro" id="IPR036188">
    <property type="entry name" value="FAD/NAD-bd_sf"/>
</dbReference>
<reference evidence="1" key="1">
    <citation type="submission" date="2022-11" db="EMBL/GenBank/DDBJ databases">
        <title>Centuries of genome instability and evolution in soft-shell clam transmissible cancer (bioRxiv).</title>
        <authorList>
            <person name="Hart S.F.M."/>
            <person name="Yonemitsu M.A."/>
            <person name="Giersch R.M."/>
            <person name="Beal B.F."/>
            <person name="Arriagada G."/>
            <person name="Davis B.W."/>
            <person name="Ostrander E.A."/>
            <person name="Goff S.P."/>
            <person name="Metzger M.J."/>
        </authorList>
    </citation>
    <scope>NUCLEOTIDE SEQUENCE</scope>
    <source>
        <strain evidence="1">MELC-2E11</strain>
        <tissue evidence="1">Siphon/mantle</tissue>
    </source>
</reference>
<keyword evidence="2" id="KW-1185">Reference proteome</keyword>
<dbReference type="EMBL" id="CP111022">
    <property type="protein sequence ID" value="WAR18531.1"/>
    <property type="molecule type" value="Genomic_DNA"/>
</dbReference>
<gene>
    <name evidence="1" type="ORF">MAR_000369</name>
</gene>
<dbReference type="Proteomes" id="UP001164746">
    <property type="component" value="Chromosome 11"/>
</dbReference>
<name>A0ABY7FCN6_MYAAR</name>
<protein>
    <submittedName>
        <fullName evidence="1">Uncharacterized protein</fullName>
    </submittedName>
</protein>
<dbReference type="Gene3D" id="3.50.50.60">
    <property type="entry name" value="FAD/NAD(P)-binding domain"/>
    <property type="match status" value="1"/>
</dbReference>
<evidence type="ECO:0000313" key="2">
    <source>
        <dbReference type="Proteomes" id="UP001164746"/>
    </source>
</evidence>
<sequence length="139" mass="15629">MVRRDIAVMGVKFGAKKIYLSLITPCLSPCNGQLAKAGRRVYTNTRWLIFLYRYTAFFTDGASATVVTVILATGYQTRFPFIGEKLAISKKTSFYPEKIYKATVRMGVADHKLFFIGSQAGLYSFSLFDNIAAWIAQWA</sequence>
<accession>A0ABY7FCN6</accession>